<dbReference type="CDD" id="cd22332">
    <property type="entry name" value="HsdR_N"/>
    <property type="match status" value="1"/>
</dbReference>
<dbReference type="CDD" id="cd18800">
    <property type="entry name" value="SF2_C_EcoR124I-like"/>
    <property type="match status" value="1"/>
</dbReference>
<evidence type="ECO:0000313" key="13">
    <source>
        <dbReference type="EMBL" id="SHM97362.1"/>
    </source>
</evidence>
<dbReference type="EC" id="3.1.21.3" evidence="11"/>
<keyword evidence="14" id="KW-1185">Reference proteome</keyword>
<dbReference type="GO" id="GO:0009307">
    <property type="term" value="P:DNA restriction-modification system"/>
    <property type="evidence" value="ECO:0007669"/>
    <property type="project" value="UniProtKB-KW"/>
</dbReference>
<dbReference type="SUPFAM" id="SSF52540">
    <property type="entry name" value="P-loop containing nucleoside triphosphate hydrolases"/>
    <property type="match status" value="2"/>
</dbReference>
<evidence type="ECO:0000259" key="12">
    <source>
        <dbReference type="PROSITE" id="PS51192"/>
    </source>
</evidence>
<evidence type="ECO:0000256" key="10">
    <source>
        <dbReference type="ARBA" id="ARBA00023125"/>
    </source>
</evidence>
<evidence type="ECO:0000256" key="3">
    <source>
        <dbReference type="ARBA" id="ARBA00011296"/>
    </source>
</evidence>
<dbReference type="GO" id="GO:0005524">
    <property type="term" value="F:ATP binding"/>
    <property type="evidence" value="ECO:0007669"/>
    <property type="project" value="UniProtKB-KW"/>
</dbReference>
<evidence type="ECO:0000256" key="6">
    <source>
        <dbReference type="ARBA" id="ARBA00022747"/>
    </source>
</evidence>
<keyword evidence="5 11" id="KW-0547">Nucleotide-binding</keyword>
<dbReference type="NCBIfam" id="TIGR00348">
    <property type="entry name" value="hsdR"/>
    <property type="match status" value="1"/>
</dbReference>
<dbReference type="SMART" id="SM00487">
    <property type="entry name" value="DEXDc"/>
    <property type="match status" value="1"/>
</dbReference>
<evidence type="ECO:0000256" key="5">
    <source>
        <dbReference type="ARBA" id="ARBA00022741"/>
    </source>
</evidence>
<dbReference type="Pfam" id="PF11867">
    <property type="entry name" value="T1RH-like_C"/>
    <property type="match status" value="1"/>
</dbReference>
<proteinExistence type="inferred from homology"/>
<dbReference type="Proteomes" id="UP000184038">
    <property type="component" value="Unassembled WGS sequence"/>
</dbReference>
<evidence type="ECO:0000313" key="14">
    <source>
        <dbReference type="Proteomes" id="UP000184038"/>
    </source>
</evidence>
<keyword evidence="8 11" id="KW-0378">Hydrolase</keyword>
<keyword evidence="10 11" id="KW-0238">DNA-binding</keyword>
<comment type="catalytic activity">
    <reaction evidence="1 11">
        <text>Endonucleolytic cleavage of DNA to give random double-stranded fragments with terminal 5'-phosphates, ATP is simultaneously hydrolyzed.</text>
        <dbReference type="EC" id="3.1.21.3"/>
    </reaction>
</comment>
<comment type="function">
    <text evidence="11">Subunit R is required for both nuclease and ATPase activities, but not for modification.</text>
</comment>
<accession>A0A1M7N1K0</accession>
<dbReference type="CDD" id="cd18030">
    <property type="entry name" value="DEXHc_RE_I_HsdR"/>
    <property type="match status" value="1"/>
</dbReference>
<dbReference type="PANTHER" id="PTHR30195">
    <property type="entry name" value="TYPE I SITE-SPECIFIC DEOXYRIBONUCLEASE PROTEIN SUBUNIT M AND R"/>
    <property type="match status" value="1"/>
</dbReference>
<evidence type="ECO:0000256" key="9">
    <source>
        <dbReference type="ARBA" id="ARBA00022840"/>
    </source>
</evidence>
<dbReference type="GO" id="GO:0009035">
    <property type="term" value="F:type I site-specific deoxyribonuclease activity"/>
    <property type="evidence" value="ECO:0007669"/>
    <property type="project" value="UniProtKB-EC"/>
</dbReference>
<dbReference type="OrthoDB" id="9758243at2"/>
<dbReference type="Gene3D" id="3.90.1570.50">
    <property type="match status" value="1"/>
</dbReference>
<feature type="domain" description="Helicase ATP-binding" evidence="12">
    <location>
        <begin position="274"/>
        <end position="452"/>
    </location>
</feature>
<organism evidence="13 14">
    <name type="scientific">Anaerosporobacter mobilis DSM 15930</name>
    <dbReference type="NCBI Taxonomy" id="1120996"/>
    <lineage>
        <taxon>Bacteria</taxon>
        <taxon>Bacillati</taxon>
        <taxon>Bacillota</taxon>
        <taxon>Clostridia</taxon>
        <taxon>Lachnospirales</taxon>
        <taxon>Lachnospiraceae</taxon>
        <taxon>Anaerosporobacter</taxon>
    </lineage>
</organism>
<keyword evidence="9 11" id="KW-0067">ATP-binding</keyword>
<dbReference type="GO" id="GO:0003677">
    <property type="term" value="F:DNA binding"/>
    <property type="evidence" value="ECO:0007669"/>
    <property type="project" value="UniProtKB-KW"/>
</dbReference>
<keyword evidence="7" id="KW-0255">Endonuclease</keyword>
<dbReference type="InterPro" id="IPR051268">
    <property type="entry name" value="Type-I_R_enzyme_R_subunit"/>
</dbReference>
<evidence type="ECO:0000256" key="4">
    <source>
        <dbReference type="ARBA" id="ARBA00022722"/>
    </source>
</evidence>
<dbReference type="InterPro" id="IPR004473">
    <property type="entry name" value="Restrct_endonuc_typeI_HsdR"/>
</dbReference>
<dbReference type="PANTHER" id="PTHR30195:SF15">
    <property type="entry name" value="TYPE I RESTRICTION ENZYME HINDI ENDONUCLEASE SUBUNIT"/>
    <property type="match status" value="1"/>
</dbReference>
<keyword evidence="4" id="KW-0540">Nuclease</keyword>
<dbReference type="Gene3D" id="3.40.50.300">
    <property type="entry name" value="P-loop containing nucleotide triphosphate hydrolases"/>
    <property type="match status" value="2"/>
</dbReference>
<dbReference type="InterPro" id="IPR055180">
    <property type="entry name" value="HsdR_RecA-like_helicase_dom_2"/>
</dbReference>
<keyword evidence="6 11" id="KW-0680">Restriction system</keyword>
<dbReference type="Pfam" id="PF18766">
    <property type="entry name" value="SWI2_SNF2"/>
    <property type="match status" value="1"/>
</dbReference>
<evidence type="ECO:0000256" key="11">
    <source>
        <dbReference type="RuleBase" id="RU364115"/>
    </source>
</evidence>
<evidence type="ECO:0000256" key="1">
    <source>
        <dbReference type="ARBA" id="ARBA00000851"/>
    </source>
</evidence>
<dbReference type="EMBL" id="FRCP01000024">
    <property type="protein sequence ID" value="SHM97362.1"/>
    <property type="molecule type" value="Genomic_DNA"/>
</dbReference>
<dbReference type="STRING" id="1120996.SAMN02746066_04163"/>
<evidence type="ECO:0000256" key="8">
    <source>
        <dbReference type="ARBA" id="ARBA00022801"/>
    </source>
</evidence>
<dbReference type="Pfam" id="PF04313">
    <property type="entry name" value="HSDR_N"/>
    <property type="match status" value="1"/>
</dbReference>
<dbReference type="InterPro" id="IPR027417">
    <property type="entry name" value="P-loop_NTPase"/>
</dbReference>
<dbReference type="InterPro" id="IPR021810">
    <property type="entry name" value="T1RH-like_C"/>
</dbReference>
<dbReference type="RefSeq" id="WP_073290976.1">
    <property type="nucleotide sequence ID" value="NZ_FRCP01000024.1"/>
</dbReference>
<dbReference type="PROSITE" id="PS51192">
    <property type="entry name" value="HELICASE_ATP_BIND_1"/>
    <property type="match status" value="1"/>
</dbReference>
<evidence type="ECO:0000256" key="7">
    <source>
        <dbReference type="ARBA" id="ARBA00022759"/>
    </source>
</evidence>
<comment type="similarity">
    <text evidence="2 11">Belongs to the HsdR family.</text>
</comment>
<protein>
    <recommendedName>
        <fullName evidence="11">Type I restriction enzyme endonuclease subunit</fullName>
        <shortName evidence="11">R protein</shortName>
        <ecNumber evidence="11">3.1.21.3</ecNumber>
    </recommendedName>
    <alternativeName>
        <fullName evidence="11">Type-1 restriction enzyme R protein</fullName>
    </alternativeName>
</protein>
<dbReference type="InterPro" id="IPR040980">
    <property type="entry name" value="SWI2_SNF2"/>
</dbReference>
<comment type="subunit">
    <text evidence="3 11">The type I restriction/modification system is composed of three polypeptides R, M and S.</text>
</comment>
<dbReference type="InterPro" id="IPR014001">
    <property type="entry name" value="Helicase_ATP-bd"/>
</dbReference>
<sequence>MAFNENTLEQIVIEELQSFGYDYQYGPDLERDYHEVLITELFEEAMFRINPSITHDIVGQAFQTIKNLGLVKLEELNATFHKYLIEGVPIAYRKGDENKTYQVKLIDFNEPLKNTFTVINQFTVIERKNKRPDLVVFVNGIPIVLFELKNMVNEDTTIEDAYKQIKNYQLDIPSLFQYNAFNIITDGFDARLGTITSDFTRYMMWKSINGESPANEELHYIDILLHGVFPRERLLDIIRNFIVFQDINGKTVKILAGYHQYFAVRKAALRTQKAIENNDKKVGVVWHTQGSGKSLSMVFYAGLIVSNPQFSNPTIVVLTDRNDLDSQLFGTFCASSKLLLRQEPKQAQSREHLKELLKVKAGGIIFTTIQKFEEGTEVLTERSNVIFMADEAHRSQYGLEGTLDRTTGKWKYGMAKYMRDALPNATFIGFTGTPINFDDKSTIEVFGEYIDVYDMTQAVEDGATVPIYYENRTAKLRLDEKLLKQIDNEYELLREEANYVTIEKSKQDLSTLESIVGSKERLTMLADDIIAHYEDRQYVLTGKSMIVCMTRRIAINLYRIILEKRPEWNDKIKVVLTDSNKDDDDWNELTGTKEYRKQLGYEFKDINSPLKIVIVVDMWLTGFDVPSMATMYIDKPMKGHNLMQAIARVNRVYKDKEAGLIVDYIGMAADLKNALNQYTKRDQDKIPDLSQAYGIVLEKLEIMRDCFYGFDYTRFFGTSDRERYQTLTDGLEFAFAFEEEEKKIYIREATALSQAETLCRSMLTEQVKQEIEFFKSIKAGLCKVSGNGKITTNEINSRITKILEQAITDDGMYNIFAESGKKNPEISILSDEYMDQIRRMKHKNIAAELLRKLLEDNIKVFARTGVVKSKLFSEKMQELMKKYNNRLITSAEVIEELLNLSKEMSDSYHAGDEKGLTLEEVAFYDALAADPKVLENMEDKVLIEMAHELTELIRKNRTVDWDKKESARAYMRTQVKRLLRKYKYPPEQAAGALDIVIKQAELMSQNMEVPAY</sequence>
<dbReference type="InterPro" id="IPR007409">
    <property type="entry name" value="Restrct_endonuc_type1_HsdR_N"/>
</dbReference>
<name>A0A1M7N1K0_9FIRM</name>
<dbReference type="AlphaFoldDB" id="A0A1M7N1K0"/>
<gene>
    <name evidence="13" type="ORF">SAMN02746066_04163</name>
</gene>
<evidence type="ECO:0000256" key="2">
    <source>
        <dbReference type="ARBA" id="ARBA00008598"/>
    </source>
</evidence>
<reference evidence="13 14" key="1">
    <citation type="submission" date="2016-11" db="EMBL/GenBank/DDBJ databases">
        <authorList>
            <person name="Jaros S."/>
            <person name="Januszkiewicz K."/>
            <person name="Wedrychowicz H."/>
        </authorList>
    </citation>
    <scope>NUCLEOTIDE SEQUENCE [LARGE SCALE GENOMIC DNA]</scope>
    <source>
        <strain evidence="13 14">DSM 15930</strain>
    </source>
</reference>
<dbReference type="Pfam" id="PF22679">
    <property type="entry name" value="T1R_D3-like"/>
    <property type="match status" value="1"/>
</dbReference>